<dbReference type="InterPro" id="IPR036388">
    <property type="entry name" value="WH-like_DNA-bd_sf"/>
</dbReference>
<dbReference type="PROSITE" id="PS00622">
    <property type="entry name" value="HTH_LUXR_1"/>
    <property type="match status" value="1"/>
</dbReference>
<dbReference type="AlphaFoldDB" id="A0A7Y9EW84"/>
<dbReference type="PRINTS" id="PR00038">
    <property type="entry name" value="HTHLUXR"/>
</dbReference>
<gene>
    <name evidence="5" type="ORF">BKA02_002152</name>
</gene>
<evidence type="ECO:0000313" key="5">
    <source>
        <dbReference type="EMBL" id="NYD55097.1"/>
    </source>
</evidence>
<comment type="caution">
    <text evidence="5">The sequence shown here is derived from an EMBL/GenBank/DDBJ whole genome shotgun (WGS) entry which is preliminary data.</text>
</comment>
<feature type="domain" description="HTH luxR-type" evidence="4">
    <location>
        <begin position="642"/>
        <end position="707"/>
    </location>
</feature>
<evidence type="ECO:0000256" key="1">
    <source>
        <dbReference type="ARBA" id="ARBA00023015"/>
    </source>
</evidence>
<dbReference type="PANTHER" id="PTHR44688">
    <property type="entry name" value="DNA-BINDING TRANSCRIPTIONAL ACTIVATOR DEVR_DOSR"/>
    <property type="match status" value="1"/>
</dbReference>
<dbReference type="RefSeq" id="WP_179433935.1">
    <property type="nucleotide sequence ID" value="NZ_BAABLC010000002.1"/>
</dbReference>
<reference evidence="5 6" key="1">
    <citation type="submission" date="2020-07" db="EMBL/GenBank/DDBJ databases">
        <title>Sequencing the genomes of 1000 actinobacteria strains.</title>
        <authorList>
            <person name="Klenk H.-P."/>
        </authorList>
    </citation>
    <scope>NUCLEOTIDE SEQUENCE [LARGE SCALE GENOMIC DNA]</scope>
    <source>
        <strain evidence="5 6">DSM 22185</strain>
    </source>
</reference>
<dbReference type="Proteomes" id="UP000552045">
    <property type="component" value="Unassembled WGS sequence"/>
</dbReference>
<accession>A0A7Y9EW84</accession>
<keyword evidence="1" id="KW-0805">Transcription regulation</keyword>
<protein>
    <submittedName>
        <fullName evidence="5">DNA-binding CsgD family transcriptional regulator</fullName>
    </submittedName>
</protein>
<keyword evidence="3" id="KW-0804">Transcription</keyword>
<dbReference type="InterPro" id="IPR000792">
    <property type="entry name" value="Tscrpt_reg_LuxR_C"/>
</dbReference>
<sequence length="710" mass="76428">MPSVDIETPTASPEVVHHVREACAQDLRATAEVLGLLSEDQRRGLRSLPDPLPLVPSIQGLGDALVLDPWERDALLVAAVCIDDRMDVLLDVIGRSMDDVLASTLSAHLALVAGRFAFADARMRIWAHESATLNERTRVHERLVAGYTRIGDARRSLWHRALSTMQGDPALANPLLLLSADAERTGDGVWAYAVAREAASHADARVLDRARVAAGRCALGAGWLEDALDWFRPVIGGDDLGAIRDALPAFVVASTVRHGVAPSADLLQHRPNVSLDPRWSAYGRAVALAASLSAERGHRTESRQWFVAVREIDSRAGRPGRLTMAVAEWCALFAGAEQEMPEGGPPGPAWALSSALRLGLDGDPAAGLRLLAGSERVSGRAKDSLIVGRERSRLMHAHRAVAEAILRFWSGDLRASRSGLEEAALRLPIALPFAGVAVSLARRLELAIDGHEGALSAALDIACPATPPGDRLVDLGLKAYLEGDSEQAAAHLRLWVERGAPSPAFVLPGLDEVGPVELPDVPIAPPDALRARALRRRIRAAREHAWERDHREAAEASREIVSPFERARVEALLGTVCATRGENAPALRHLRAARTLFSDAGADAWTRSVDMRLSRFGEQGESAAQPVTAPIPVSGDPLGVCRTAWEPLLTERELAVAMLVADGCTNREIAARLVVSVRTVEVHLGRVFVKLDIRGRGELIALAHRTSMHL</sequence>
<dbReference type="PROSITE" id="PS50043">
    <property type="entry name" value="HTH_LUXR_2"/>
    <property type="match status" value="1"/>
</dbReference>
<dbReference type="Pfam" id="PF00196">
    <property type="entry name" value="GerE"/>
    <property type="match status" value="1"/>
</dbReference>
<name>A0A7Y9EW84_9MICO</name>
<dbReference type="SMART" id="SM00421">
    <property type="entry name" value="HTH_LUXR"/>
    <property type="match status" value="1"/>
</dbReference>
<dbReference type="CDD" id="cd06170">
    <property type="entry name" value="LuxR_C_like"/>
    <property type="match status" value="1"/>
</dbReference>
<dbReference type="EMBL" id="JACCBH010000001">
    <property type="protein sequence ID" value="NYD55097.1"/>
    <property type="molecule type" value="Genomic_DNA"/>
</dbReference>
<keyword evidence="6" id="KW-1185">Reference proteome</keyword>
<dbReference type="InterPro" id="IPR016032">
    <property type="entry name" value="Sig_transdc_resp-reg_C-effctor"/>
</dbReference>
<evidence type="ECO:0000256" key="2">
    <source>
        <dbReference type="ARBA" id="ARBA00023125"/>
    </source>
</evidence>
<dbReference type="PANTHER" id="PTHR44688:SF16">
    <property type="entry name" value="DNA-BINDING TRANSCRIPTIONAL ACTIVATOR DEVR_DOSR"/>
    <property type="match status" value="1"/>
</dbReference>
<proteinExistence type="predicted"/>
<evidence type="ECO:0000256" key="3">
    <source>
        <dbReference type="ARBA" id="ARBA00023163"/>
    </source>
</evidence>
<keyword evidence="2 5" id="KW-0238">DNA-binding</keyword>
<dbReference type="SUPFAM" id="SSF46894">
    <property type="entry name" value="C-terminal effector domain of the bipartite response regulators"/>
    <property type="match status" value="1"/>
</dbReference>
<evidence type="ECO:0000313" key="6">
    <source>
        <dbReference type="Proteomes" id="UP000552045"/>
    </source>
</evidence>
<organism evidence="5 6">
    <name type="scientific">Microbacterium pseudoresistens</name>
    <dbReference type="NCBI Taxonomy" id="640634"/>
    <lineage>
        <taxon>Bacteria</taxon>
        <taxon>Bacillati</taxon>
        <taxon>Actinomycetota</taxon>
        <taxon>Actinomycetes</taxon>
        <taxon>Micrococcales</taxon>
        <taxon>Microbacteriaceae</taxon>
        <taxon>Microbacterium</taxon>
    </lineage>
</organism>
<dbReference type="GO" id="GO:0006355">
    <property type="term" value="P:regulation of DNA-templated transcription"/>
    <property type="evidence" value="ECO:0007669"/>
    <property type="project" value="InterPro"/>
</dbReference>
<dbReference type="GO" id="GO:0003677">
    <property type="term" value="F:DNA binding"/>
    <property type="evidence" value="ECO:0007669"/>
    <property type="project" value="UniProtKB-KW"/>
</dbReference>
<evidence type="ECO:0000259" key="4">
    <source>
        <dbReference type="PROSITE" id="PS50043"/>
    </source>
</evidence>
<dbReference type="Gene3D" id="1.10.10.10">
    <property type="entry name" value="Winged helix-like DNA-binding domain superfamily/Winged helix DNA-binding domain"/>
    <property type="match status" value="1"/>
</dbReference>